<proteinExistence type="predicted"/>
<evidence type="ECO:0000313" key="3">
    <source>
        <dbReference type="Proteomes" id="UP000018440"/>
    </source>
</evidence>
<dbReference type="EMBL" id="APPQ01000026">
    <property type="protein sequence ID" value="ENV44326.1"/>
    <property type="molecule type" value="Genomic_DNA"/>
</dbReference>
<dbReference type="PATRIC" id="fig|1217988.3.peg.2137"/>
<feature type="compositionally biased region" description="Basic and acidic residues" evidence="1">
    <location>
        <begin position="1"/>
        <end position="11"/>
    </location>
</feature>
<organism evidence="2 3">
    <name type="scientific">Acinetobacter schindleri CIP 107287</name>
    <dbReference type="NCBI Taxonomy" id="1217988"/>
    <lineage>
        <taxon>Bacteria</taxon>
        <taxon>Pseudomonadati</taxon>
        <taxon>Pseudomonadota</taxon>
        <taxon>Gammaproteobacteria</taxon>
        <taxon>Moraxellales</taxon>
        <taxon>Moraxellaceae</taxon>
        <taxon>Acinetobacter</taxon>
    </lineage>
</organism>
<accession>N8Z5U6</accession>
<dbReference type="Proteomes" id="UP000018440">
    <property type="component" value="Unassembled WGS sequence"/>
</dbReference>
<name>N8Z5U6_9GAMM</name>
<dbReference type="RefSeq" id="WP_004894121.1">
    <property type="nucleotide sequence ID" value="NZ_KB849576.1"/>
</dbReference>
<feature type="compositionally biased region" description="Basic and acidic residues" evidence="1">
    <location>
        <begin position="40"/>
        <end position="56"/>
    </location>
</feature>
<dbReference type="AlphaFoldDB" id="N8Z5U6"/>
<comment type="caution">
    <text evidence="2">The sequence shown here is derived from an EMBL/GenBank/DDBJ whole genome shotgun (WGS) entry which is preliminary data.</text>
</comment>
<protein>
    <submittedName>
        <fullName evidence="2">Uncharacterized protein</fullName>
    </submittedName>
</protein>
<feature type="compositionally biased region" description="Acidic residues" evidence="1">
    <location>
        <begin position="12"/>
        <end position="24"/>
    </location>
</feature>
<reference evidence="2 3" key="1">
    <citation type="submission" date="2013-02" db="EMBL/GenBank/DDBJ databases">
        <title>The Genome Sequence of Acinetobacter schindleri CIP 107287.</title>
        <authorList>
            <consortium name="The Broad Institute Genome Sequencing Platform"/>
            <consortium name="The Broad Institute Genome Sequencing Center for Infectious Disease"/>
            <person name="Cerqueira G."/>
            <person name="Feldgarden M."/>
            <person name="Courvalin P."/>
            <person name="Perichon B."/>
            <person name="Grillot-Courvalin C."/>
            <person name="Clermont D."/>
            <person name="Rocha E."/>
            <person name="Yoon E.-J."/>
            <person name="Nemec A."/>
            <person name="Walker B."/>
            <person name="Young S.K."/>
            <person name="Zeng Q."/>
            <person name="Gargeya S."/>
            <person name="Fitzgerald M."/>
            <person name="Haas B."/>
            <person name="Abouelleil A."/>
            <person name="Alvarado L."/>
            <person name="Arachchi H.M."/>
            <person name="Berlin A.M."/>
            <person name="Chapman S.B."/>
            <person name="Dewar J."/>
            <person name="Goldberg J."/>
            <person name="Griggs A."/>
            <person name="Gujja S."/>
            <person name="Hansen M."/>
            <person name="Howarth C."/>
            <person name="Imamovic A."/>
            <person name="Larimer J."/>
            <person name="McCowan C."/>
            <person name="Murphy C."/>
            <person name="Neiman D."/>
            <person name="Pearson M."/>
            <person name="Priest M."/>
            <person name="Roberts A."/>
            <person name="Saif S."/>
            <person name="Shea T."/>
            <person name="Sisk P."/>
            <person name="Sykes S."/>
            <person name="Wortman J."/>
            <person name="Nusbaum C."/>
            <person name="Birren B."/>
        </authorList>
    </citation>
    <scope>NUCLEOTIDE SEQUENCE [LARGE SCALE GENOMIC DNA]</scope>
    <source>
        <strain evidence="2 3">CIP 107287</strain>
    </source>
</reference>
<evidence type="ECO:0000256" key="1">
    <source>
        <dbReference type="SAM" id="MobiDB-lite"/>
    </source>
</evidence>
<feature type="region of interest" description="Disordered" evidence="1">
    <location>
        <begin position="1"/>
        <end position="63"/>
    </location>
</feature>
<sequence>MANPDENKELEEALNEEFPEEELDPQEKQDLEIQRGQLGIDKDPQVKRDQIRQRHEDEEDENP</sequence>
<evidence type="ECO:0000313" key="2">
    <source>
        <dbReference type="EMBL" id="ENV44326.1"/>
    </source>
</evidence>
<gene>
    <name evidence="2" type="ORF">F955_02219</name>
</gene>
<dbReference type="HOGENOM" id="CLU_2986061_0_0_6"/>